<proteinExistence type="predicted"/>
<feature type="coiled-coil region" evidence="1">
    <location>
        <begin position="137"/>
        <end position="164"/>
    </location>
</feature>
<organism evidence="3">
    <name type="scientific">Megaviridae environmental sample</name>
    <dbReference type="NCBI Taxonomy" id="1737588"/>
    <lineage>
        <taxon>Viruses</taxon>
        <taxon>Varidnaviria</taxon>
        <taxon>Bamfordvirae</taxon>
        <taxon>Nucleocytoviricota</taxon>
        <taxon>Megaviricetes</taxon>
        <taxon>Imitervirales</taxon>
        <taxon>Mimiviridae</taxon>
        <taxon>environmental samples</taxon>
    </lineage>
</organism>
<protein>
    <submittedName>
        <fullName evidence="3">Uncharacterized protein</fullName>
    </submittedName>
</protein>
<accession>A0A5J6VN93</accession>
<feature type="compositionally biased region" description="Basic residues" evidence="2">
    <location>
        <begin position="1"/>
        <end position="49"/>
    </location>
</feature>
<keyword evidence="1" id="KW-0175">Coiled coil</keyword>
<sequence>MGKSKTKKQTHKKQKRQSYIARKRNQISKKIRSRLFKHRRTHKRKRGKAKGLFSGKAERKRYFLKLLKLRTALGFYTKLENPEKSDLSPTAYLKKYFNDIKTDNALLTKAEEEVEYEKGCVKRRKKEVHDAAKKDGQETAQIVVKEAEQRYQESLEKMGRGERKQKYEEDKLTKIESLYEVCDNVGVSIKDHDSFHSLTLFPFLFEELDFAIQEELNKSDEYIDTQFRKDITRQYMKIYNYKTNTFRTFCMREDEKEEIISCLNNWMDNNNLTSEREKKLIYLWSSQTLHAEFTKYIDYIYNIHINKYEPQKYTLLVGSYSMKNMITFVGISYEFRKNDIICRLKFRIVNRDNMKLVRYCNLKFILYSSDNYGLNHSKLQLRFYGDHRFRRDAANRFWKQCFTQKEGSRHVALRDTRRQHTPLRRYIKSQ</sequence>
<evidence type="ECO:0000256" key="1">
    <source>
        <dbReference type="SAM" id="Coils"/>
    </source>
</evidence>
<evidence type="ECO:0000256" key="2">
    <source>
        <dbReference type="SAM" id="MobiDB-lite"/>
    </source>
</evidence>
<dbReference type="EMBL" id="MN448297">
    <property type="protein sequence ID" value="QFG75077.1"/>
    <property type="molecule type" value="Genomic_DNA"/>
</dbReference>
<reference evidence="3" key="1">
    <citation type="journal article" date="2019" name="Philos. Trans. R. Soc. Lond., B, Biol. Sci.">
        <title>Targeted metagenomic recovery of four divergent viruses reveals shared and distinctive characteristics of giant viruses of marine eukaryotes.</title>
        <authorList>
            <person name="Needham D.M."/>
            <person name="Poirier C."/>
            <person name="Hehenberger E."/>
            <person name="Jimenez V."/>
            <person name="Swalwell J.E."/>
            <person name="Santoro A.E."/>
            <person name="Worden A.Z."/>
        </authorList>
    </citation>
    <scope>NUCLEOTIDE SEQUENCE</scope>
    <source>
        <strain evidence="3">OPacV-421</strain>
    </source>
</reference>
<name>A0A5J6VN93_9VIRU</name>
<feature type="region of interest" description="Disordered" evidence="2">
    <location>
        <begin position="1"/>
        <end position="51"/>
    </location>
</feature>
<evidence type="ECO:0000313" key="3">
    <source>
        <dbReference type="EMBL" id="QFG75077.1"/>
    </source>
</evidence>